<reference evidence="3" key="2">
    <citation type="submission" date="1999-03" db="EMBL/GenBank/DDBJ databases">
        <title>Direct Submission.</title>
        <authorList>
            <person name="Waterston R."/>
        </authorList>
    </citation>
    <scope>NUCLEOTIDE SEQUENCE</scope>
    <source>
        <strain evidence="3">Bristol N2</strain>
    </source>
</reference>
<feature type="transmembrane region" description="Helical" evidence="2">
    <location>
        <begin position="83"/>
        <end position="106"/>
    </location>
</feature>
<protein>
    <submittedName>
        <fullName evidence="3">Uncharacterized protein C51G7.4</fullName>
    </submittedName>
</protein>
<feature type="compositionally biased region" description="Basic and acidic residues" evidence="1">
    <location>
        <begin position="528"/>
        <end position="541"/>
    </location>
</feature>
<feature type="region of interest" description="Disordered" evidence="1">
    <location>
        <begin position="353"/>
        <end position="385"/>
    </location>
</feature>
<keyword evidence="2" id="KW-0472">Membrane</keyword>
<dbReference type="IntAct" id="Q9N5W1">
    <property type="interactions" value="5"/>
</dbReference>
<name>Q9N5W1_CAEEL</name>
<reference evidence="3" key="4">
    <citation type="submission" date="2000-03" db="EMBL/GenBank/DDBJ databases">
        <authorList>
            <person name="Waterston R.H."/>
        </authorList>
    </citation>
    <scope>NUCLEOTIDE SEQUENCE</scope>
    <source>
        <strain evidence="3">Bristol N2</strain>
    </source>
</reference>
<feature type="compositionally biased region" description="Low complexity" evidence="1">
    <location>
        <begin position="353"/>
        <end position="383"/>
    </location>
</feature>
<sequence>MQSAKNTKNHTKTFQKNVDIFSKNLQHMTKLGAQPGVHGSEDVEKESIKIDPKVFTVLQPTVIPMPAPPMKPAPSPAFQAMRACFHCMFFATCLLLVTLIGFYFLAATPDLFKKTETSVNKPQMEALLAQPIDGSSEKTINSAENPGMMAIPLARVVVVEDISNNEGQKKTTVDGSVEEKSSTNLDRPLHPDEIEQYRMMEARQQFQQIMEERMYMQQMMAMRMMRMRRLQAAYYQQQQMKMAYMQQQQQQMQEEAARQQWAERSRYEEEQRRQYEAQQTYAQQQRAQAFWQQHQLEMQAQTQQAQAQAQWQQQEQQPQEQQRQRFWPRPMMHQQQWERPTVWQQPPQQFFFPSQQQQQHQQQPQQTQQPEDRFPQAPQFFQPIPQPSVHDKIYEELQKKSQNIPVNAPTRQIWTAITPTPAPEAASGTADVTASPINTAFPAVVTSSTPMPEDAAEVSDTILRDIFSAFDEQKNSEAANKELNSATPSTTEEPELEGKGAIVIEDSFPRIEERTTTPEPMESEEDAEHTSSEDNHEKELDPFAAVLKFFENNPPREALEAAGAETAATTQKPLKPLIV</sequence>
<gene>
    <name evidence="3" type="primary">C51G7.4</name>
</gene>
<feature type="compositionally biased region" description="Basic and acidic residues" evidence="1">
    <location>
        <begin position="507"/>
        <end position="516"/>
    </location>
</feature>
<feature type="region of interest" description="Disordered" evidence="1">
    <location>
        <begin position="167"/>
        <end position="188"/>
    </location>
</feature>
<evidence type="ECO:0000256" key="2">
    <source>
        <dbReference type="SAM" id="Phobius"/>
    </source>
</evidence>
<organism evidence="3">
    <name type="scientific">Caenorhabditis elegans</name>
    <dbReference type="NCBI Taxonomy" id="6239"/>
    <lineage>
        <taxon>Eukaryota</taxon>
        <taxon>Metazoa</taxon>
        <taxon>Ecdysozoa</taxon>
        <taxon>Nematoda</taxon>
        <taxon>Chromadorea</taxon>
        <taxon>Rhabditida</taxon>
        <taxon>Rhabditina</taxon>
        <taxon>Rhabditomorpha</taxon>
        <taxon>Rhabditoidea</taxon>
        <taxon>Rhabditidae</taxon>
        <taxon>Peloderinae</taxon>
        <taxon>Caenorhabditis</taxon>
    </lineage>
</organism>
<keyword evidence="2" id="KW-1133">Transmembrane helix</keyword>
<feature type="compositionally biased region" description="Polar residues" evidence="1">
    <location>
        <begin position="476"/>
        <end position="491"/>
    </location>
</feature>
<proteinExistence type="predicted"/>
<reference evidence="3" key="5">
    <citation type="submission" date="2001-06" db="EMBL/GenBank/DDBJ databases">
        <authorList>
            <person name="Waterston R."/>
        </authorList>
    </citation>
    <scope>NUCLEOTIDE SEQUENCE</scope>
    <source>
        <strain evidence="3">Bristol N2</strain>
    </source>
</reference>
<feature type="region of interest" description="Disordered" evidence="1">
    <location>
        <begin position="473"/>
        <end position="542"/>
    </location>
</feature>
<reference evidence="3" key="3">
    <citation type="submission" date="1999-03" db="EMBL/GenBank/DDBJ databases">
        <title>The sequence of C. elegans cosmid C51G7.</title>
        <authorList>
            <person name="Minx P."/>
            <person name="Graces T."/>
            <person name="Duckels G."/>
            <person name="Walker C."/>
        </authorList>
    </citation>
    <scope>NUCLEOTIDE SEQUENCE</scope>
    <source>
        <strain evidence="3">Bristol N2</strain>
    </source>
</reference>
<evidence type="ECO:0000313" key="3">
    <source>
        <dbReference type="EMBL" id="AAF39779.2"/>
    </source>
</evidence>
<dbReference type="PeptideAtlas" id="Q9N5W1"/>
<reference evidence="3" key="1">
    <citation type="journal article" date="1998" name="Science">
        <title>Genome sequence of the nematode C. elegans: a platform for investigating biology.</title>
        <authorList>
            <consortium name="The C. elegans sequencing consortium"/>
            <person name="Sulson J.E."/>
            <person name="Waterston R."/>
        </authorList>
    </citation>
    <scope>NUCLEOTIDE SEQUENCE</scope>
    <source>
        <strain evidence="3">Bristol N2</strain>
    </source>
</reference>
<keyword evidence="2" id="KW-0812">Transmembrane</keyword>
<dbReference type="EMBL" id="AC006620">
    <property type="protein sequence ID" value="AAF39779.2"/>
    <property type="molecule type" value="Genomic_DNA"/>
</dbReference>
<accession>Q9N5W1</accession>
<evidence type="ECO:0000256" key="1">
    <source>
        <dbReference type="SAM" id="MobiDB-lite"/>
    </source>
</evidence>
<dbReference type="AlphaFoldDB" id="Q9N5W1"/>